<dbReference type="CDD" id="cd00060">
    <property type="entry name" value="FHA"/>
    <property type="match status" value="1"/>
</dbReference>
<dbReference type="EMBL" id="HBGV01007850">
    <property type="protein sequence ID" value="CAD9486989.1"/>
    <property type="molecule type" value="Transcribed_RNA"/>
</dbReference>
<dbReference type="InterPro" id="IPR000253">
    <property type="entry name" value="FHA_dom"/>
</dbReference>
<evidence type="ECO:0000313" key="7">
    <source>
        <dbReference type="EMBL" id="CAD9486989.1"/>
    </source>
</evidence>
<name>A0A7S2MJR7_9STRA</name>
<dbReference type="SMART" id="SM00744">
    <property type="entry name" value="RINGv"/>
    <property type="match status" value="1"/>
</dbReference>
<evidence type="ECO:0000259" key="6">
    <source>
        <dbReference type="PROSITE" id="PS51292"/>
    </source>
</evidence>
<dbReference type="PROSITE" id="PS51292">
    <property type="entry name" value="ZF_RING_CH"/>
    <property type="match status" value="1"/>
</dbReference>
<keyword evidence="3" id="KW-0862">Zinc</keyword>
<feature type="compositionally biased region" description="Polar residues" evidence="4">
    <location>
        <begin position="644"/>
        <end position="658"/>
    </location>
</feature>
<feature type="region of interest" description="Disordered" evidence="4">
    <location>
        <begin position="81"/>
        <end position="112"/>
    </location>
</feature>
<evidence type="ECO:0008006" key="8">
    <source>
        <dbReference type="Google" id="ProtNLM"/>
    </source>
</evidence>
<dbReference type="SUPFAM" id="SSF57850">
    <property type="entry name" value="RING/U-box"/>
    <property type="match status" value="1"/>
</dbReference>
<evidence type="ECO:0000256" key="2">
    <source>
        <dbReference type="ARBA" id="ARBA00022771"/>
    </source>
</evidence>
<evidence type="ECO:0000256" key="1">
    <source>
        <dbReference type="ARBA" id="ARBA00022723"/>
    </source>
</evidence>
<reference evidence="7" key="1">
    <citation type="submission" date="2021-01" db="EMBL/GenBank/DDBJ databases">
        <authorList>
            <person name="Corre E."/>
            <person name="Pelletier E."/>
            <person name="Niang G."/>
            <person name="Scheremetjew M."/>
            <person name="Finn R."/>
            <person name="Kale V."/>
            <person name="Holt S."/>
            <person name="Cochrane G."/>
            <person name="Meng A."/>
            <person name="Brown T."/>
            <person name="Cohen L."/>
        </authorList>
    </citation>
    <scope>NUCLEOTIDE SEQUENCE</scope>
    <source>
        <strain evidence="7">CCMP826</strain>
    </source>
</reference>
<feature type="region of interest" description="Disordered" evidence="4">
    <location>
        <begin position="516"/>
        <end position="577"/>
    </location>
</feature>
<feature type="domain" description="RING-CH-type" evidence="6">
    <location>
        <begin position="302"/>
        <end position="374"/>
    </location>
</feature>
<dbReference type="InterPro" id="IPR013083">
    <property type="entry name" value="Znf_RING/FYVE/PHD"/>
</dbReference>
<evidence type="ECO:0000256" key="4">
    <source>
        <dbReference type="SAM" id="MobiDB-lite"/>
    </source>
</evidence>
<evidence type="ECO:0000259" key="5">
    <source>
        <dbReference type="PROSITE" id="PS50006"/>
    </source>
</evidence>
<dbReference type="Gene3D" id="2.60.200.20">
    <property type="match status" value="1"/>
</dbReference>
<feature type="domain" description="FHA" evidence="5">
    <location>
        <begin position="433"/>
        <end position="482"/>
    </location>
</feature>
<dbReference type="SMART" id="SM00240">
    <property type="entry name" value="FHA"/>
    <property type="match status" value="1"/>
</dbReference>
<accession>A0A7S2MJR7</accession>
<dbReference type="InterPro" id="IPR011016">
    <property type="entry name" value="Znf_RING-CH"/>
</dbReference>
<dbReference type="GO" id="GO:0008270">
    <property type="term" value="F:zinc ion binding"/>
    <property type="evidence" value="ECO:0007669"/>
    <property type="project" value="UniProtKB-KW"/>
</dbReference>
<dbReference type="AlphaFoldDB" id="A0A7S2MJR7"/>
<organism evidence="7">
    <name type="scientific">Helicotheca tamesis</name>
    <dbReference type="NCBI Taxonomy" id="374047"/>
    <lineage>
        <taxon>Eukaryota</taxon>
        <taxon>Sar</taxon>
        <taxon>Stramenopiles</taxon>
        <taxon>Ochrophyta</taxon>
        <taxon>Bacillariophyta</taxon>
        <taxon>Mediophyceae</taxon>
        <taxon>Lithodesmiophycidae</taxon>
        <taxon>Lithodesmiales</taxon>
        <taxon>Lithodesmiaceae</taxon>
        <taxon>Helicotheca</taxon>
    </lineage>
</organism>
<feature type="region of interest" description="Disordered" evidence="4">
    <location>
        <begin position="276"/>
        <end position="303"/>
    </location>
</feature>
<dbReference type="InterPro" id="IPR008984">
    <property type="entry name" value="SMAD_FHA_dom_sf"/>
</dbReference>
<feature type="compositionally biased region" description="Low complexity" evidence="4">
    <location>
        <begin position="1"/>
        <end position="37"/>
    </location>
</feature>
<keyword evidence="2" id="KW-0863">Zinc-finger</keyword>
<dbReference type="CDD" id="cd16495">
    <property type="entry name" value="RING_CH-C4HC3_MARCH"/>
    <property type="match status" value="1"/>
</dbReference>
<gene>
    <name evidence="7" type="ORF">HTAM1171_LOCUS4816</name>
</gene>
<dbReference type="SUPFAM" id="SSF49879">
    <property type="entry name" value="SMAD/FHA domain"/>
    <property type="match status" value="1"/>
</dbReference>
<dbReference type="Pfam" id="PF00498">
    <property type="entry name" value="FHA"/>
    <property type="match status" value="1"/>
</dbReference>
<dbReference type="PANTHER" id="PTHR46210:SF1">
    <property type="entry name" value="FHA DOMAIN-CONTAINING PROTEIN"/>
    <property type="match status" value="1"/>
</dbReference>
<evidence type="ECO:0000256" key="3">
    <source>
        <dbReference type="ARBA" id="ARBA00022833"/>
    </source>
</evidence>
<feature type="region of interest" description="Disordered" evidence="4">
    <location>
        <begin position="599"/>
        <end position="658"/>
    </location>
</feature>
<dbReference type="PROSITE" id="PS50006">
    <property type="entry name" value="FHA_DOMAIN"/>
    <property type="match status" value="1"/>
</dbReference>
<protein>
    <recommendedName>
        <fullName evidence="8">RING-CH-type domain-containing protein</fullName>
    </recommendedName>
</protein>
<sequence length="658" mass="72100">MNTEVPSSAPALASPLAAHPSVPPATRAARAANANDDASVRDDASLVHSVASTYVGPHGGPVPSHSFDHHTVPLAVSAGLLDSGARPKPTHKPASPSAAAAAQPQPVHCLNPASDINARLDTQVEVRVYPCNNNAQGGGKKKFTQFTVKPEGVIIQGTNRHRSTNNDLGTEYAQHIGRKLQRYELSDTRACQLLVTTHGKSFWVVPAPEAFSRHSGTCRLLGDRKHQPAPHTLQVGDFLRVGSVGVVVIETHDGVENRVLSEEKIQKIMKDTTSNNGFLDLGETDGENSDDSMSRDENQNQNSGGDTPVCYMCFDEEDTDENPLITPCKCLGDTRYVHVECLRKWHTAEADNQVCFLSSVDATCSVCKSTFRSDFKLKDGRLVKLFKSSLEPPYVSLLVATKHEMAQRLFNTRFQLSFSTLLKPDGRNGTRPLLLGRSSGSDMVLDYRTVSARHATIRFKNGEFIFTDGGSSNGSYLYLRRPVELTPSQSVQFRLGRSMISMKVVNKWNRRLLRAVRRTTSSSQTPSGRDEDDQSVGSNDDDIRITDGRTGNITRTVPRRTRESIMRSLPPPGTLQQNSQAHIDLLYALAYPKRTEKDLNKKRDQCIPATSRRVANNDPVAQQQESKTEEEEPMVAPSGVIPRSRSNPVSGSTAIADA</sequence>
<proteinExistence type="predicted"/>
<dbReference type="PANTHER" id="PTHR46210">
    <property type="entry name" value="FHA DOMAIN-CONTAINING PROTEIN"/>
    <property type="match status" value="1"/>
</dbReference>
<feature type="compositionally biased region" description="Low complexity" evidence="4">
    <location>
        <begin position="93"/>
        <end position="106"/>
    </location>
</feature>
<dbReference type="Gene3D" id="3.30.40.10">
    <property type="entry name" value="Zinc/RING finger domain, C3HC4 (zinc finger)"/>
    <property type="match status" value="1"/>
</dbReference>
<keyword evidence="1" id="KW-0479">Metal-binding</keyword>
<feature type="region of interest" description="Disordered" evidence="4">
    <location>
        <begin position="1"/>
        <end position="40"/>
    </location>
</feature>
<feature type="compositionally biased region" description="Polar residues" evidence="4">
    <location>
        <begin position="518"/>
        <end position="527"/>
    </location>
</feature>
<dbReference type="Pfam" id="PF12906">
    <property type="entry name" value="RINGv"/>
    <property type="match status" value="1"/>
</dbReference>